<keyword evidence="5 10" id="KW-0378">Hydrolase</keyword>
<keyword evidence="3" id="KW-0964">Secreted</keyword>
<evidence type="ECO:0000256" key="8">
    <source>
        <dbReference type="ARBA" id="ARBA00023295"/>
    </source>
</evidence>
<evidence type="ECO:0000256" key="6">
    <source>
        <dbReference type="ARBA" id="ARBA00023157"/>
    </source>
</evidence>
<dbReference type="GO" id="GO:0046576">
    <property type="term" value="F:rhamnogalacturonan alpha-L-rhamnopyranosyl-(1-&gt;4)-alpha-D-galactopyranosyluronide lyase activity"/>
    <property type="evidence" value="ECO:0007669"/>
    <property type="project" value="UniProtKB-ARBA"/>
</dbReference>
<dbReference type="GO" id="GO:0004650">
    <property type="term" value="F:polygalacturonase activity"/>
    <property type="evidence" value="ECO:0007669"/>
    <property type="project" value="InterPro"/>
</dbReference>
<keyword evidence="6" id="KW-1015">Disulfide bond</keyword>
<protein>
    <submittedName>
        <fullName evidence="12">Pectin lyase fold/virulence factor</fullName>
    </submittedName>
</protein>
<dbReference type="EMBL" id="KZ997165">
    <property type="protein sequence ID" value="RKO87774.1"/>
    <property type="molecule type" value="Genomic_DNA"/>
</dbReference>
<dbReference type="OrthoDB" id="2268901at2759"/>
<dbReference type="GO" id="GO:0005975">
    <property type="term" value="P:carbohydrate metabolic process"/>
    <property type="evidence" value="ECO:0007669"/>
    <property type="project" value="InterPro"/>
</dbReference>
<dbReference type="InterPro" id="IPR012334">
    <property type="entry name" value="Pectin_lyas_fold"/>
</dbReference>
<organism evidence="12 13">
    <name type="scientific">Blyttiomyces helicus</name>
    <dbReference type="NCBI Taxonomy" id="388810"/>
    <lineage>
        <taxon>Eukaryota</taxon>
        <taxon>Fungi</taxon>
        <taxon>Fungi incertae sedis</taxon>
        <taxon>Chytridiomycota</taxon>
        <taxon>Chytridiomycota incertae sedis</taxon>
        <taxon>Chytridiomycetes</taxon>
        <taxon>Chytridiomycetes incertae sedis</taxon>
        <taxon>Blyttiomyces</taxon>
    </lineage>
</organism>
<dbReference type="Gene3D" id="2.160.20.10">
    <property type="entry name" value="Single-stranded right-handed beta-helix, Pectin lyase-like"/>
    <property type="match status" value="1"/>
</dbReference>
<dbReference type="Pfam" id="PF00295">
    <property type="entry name" value="Glyco_hydro_28"/>
    <property type="match status" value="1"/>
</dbReference>
<keyword evidence="7" id="KW-0325">Glycoprotein</keyword>
<reference evidence="13" key="1">
    <citation type="journal article" date="2018" name="Nat. Microbiol.">
        <title>Leveraging single-cell genomics to expand the fungal tree of life.</title>
        <authorList>
            <person name="Ahrendt S.R."/>
            <person name="Quandt C.A."/>
            <person name="Ciobanu D."/>
            <person name="Clum A."/>
            <person name="Salamov A."/>
            <person name="Andreopoulos B."/>
            <person name="Cheng J.F."/>
            <person name="Woyke T."/>
            <person name="Pelin A."/>
            <person name="Henrissat B."/>
            <person name="Reynolds N.K."/>
            <person name="Benny G.L."/>
            <person name="Smith M.E."/>
            <person name="James T.Y."/>
            <person name="Grigoriev I.V."/>
        </authorList>
    </citation>
    <scope>NUCLEOTIDE SEQUENCE [LARGE SCALE GENOMIC DNA]</scope>
</reference>
<dbReference type="PANTHER" id="PTHR31736">
    <property type="match status" value="1"/>
</dbReference>
<evidence type="ECO:0000313" key="12">
    <source>
        <dbReference type="EMBL" id="RKO87774.1"/>
    </source>
</evidence>
<dbReference type="InterPro" id="IPR000743">
    <property type="entry name" value="Glyco_hydro_28"/>
</dbReference>
<accession>A0A4P9W649</accession>
<evidence type="ECO:0000256" key="9">
    <source>
        <dbReference type="ARBA" id="ARBA00023316"/>
    </source>
</evidence>
<evidence type="ECO:0000256" key="2">
    <source>
        <dbReference type="ARBA" id="ARBA00008834"/>
    </source>
</evidence>
<evidence type="ECO:0000256" key="3">
    <source>
        <dbReference type="ARBA" id="ARBA00022525"/>
    </source>
</evidence>
<keyword evidence="13" id="KW-1185">Reference proteome</keyword>
<evidence type="ECO:0000256" key="11">
    <source>
        <dbReference type="SAM" id="MobiDB-lite"/>
    </source>
</evidence>
<comment type="similarity">
    <text evidence="2 10">Belongs to the glycosyl hydrolase 28 family.</text>
</comment>
<feature type="region of interest" description="Disordered" evidence="11">
    <location>
        <begin position="237"/>
        <end position="266"/>
    </location>
</feature>
<dbReference type="InterPro" id="IPR011050">
    <property type="entry name" value="Pectin_lyase_fold/virulence"/>
</dbReference>
<evidence type="ECO:0000313" key="13">
    <source>
        <dbReference type="Proteomes" id="UP000269721"/>
    </source>
</evidence>
<dbReference type="PANTHER" id="PTHR31736:SF19">
    <property type="entry name" value="PECTIN LYASE SUPERFAMILY PROTEIN-RELATED"/>
    <property type="match status" value="1"/>
</dbReference>
<dbReference type="GO" id="GO:0005576">
    <property type="term" value="C:extracellular region"/>
    <property type="evidence" value="ECO:0007669"/>
    <property type="project" value="UniProtKB-SubCell"/>
</dbReference>
<comment type="subcellular location">
    <subcellularLocation>
        <location evidence="1">Secreted</location>
    </subcellularLocation>
</comment>
<name>A0A4P9W649_9FUNG</name>
<dbReference type="Proteomes" id="UP000269721">
    <property type="component" value="Unassembled WGS sequence"/>
</dbReference>
<evidence type="ECO:0000256" key="5">
    <source>
        <dbReference type="ARBA" id="ARBA00022801"/>
    </source>
</evidence>
<dbReference type="AlphaFoldDB" id="A0A4P9W649"/>
<evidence type="ECO:0000256" key="7">
    <source>
        <dbReference type="ARBA" id="ARBA00023180"/>
    </source>
</evidence>
<dbReference type="GO" id="GO:0071555">
    <property type="term" value="P:cell wall organization"/>
    <property type="evidence" value="ECO:0007669"/>
    <property type="project" value="UniProtKB-KW"/>
</dbReference>
<sequence length="266" mass="29043">MVSLDNLDRLHPFPSHLRCAPPSLGASWPLSSPTSPQTKYATSSTFCAVADNFTDIGPAINSAFNDCVQNSPMSTLLIPPGNYALKSVVAVGGSDWTFQWQGNVIVPFNSTLHGNMITFNRSSNWIFNGEGGVLNGQGHLWRTQGPFFANRPRLMKIWASSSFKFHGLNLIESPMFHLNVEECQQSEVYKLSIMIDKIIYSITIEGAQIGATDDIDLSGIATFIMITGVDTVNGRRERKESSHGVYGPPATNRGGIISEYGRKPGT</sequence>
<proteinExistence type="inferred from homology"/>
<gene>
    <name evidence="12" type="ORF">BDK51DRAFT_34697</name>
</gene>
<evidence type="ECO:0000256" key="1">
    <source>
        <dbReference type="ARBA" id="ARBA00004613"/>
    </source>
</evidence>
<keyword evidence="8 10" id="KW-0326">Glycosidase</keyword>
<evidence type="ECO:0000256" key="4">
    <source>
        <dbReference type="ARBA" id="ARBA00022729"/>
    </source>
</evidence>
<keyword evidence="12" id="KW-0456">Lyase</keyword>
<evidence type="ECO:0000256" key="10">
    <source>
        <dbReference type="RuleBase" id="RU361169"/>
    </source>
</evidence>
<keyword evidence="9" id="KW-0961">Cell wall biogenesis/degradation</keyword>
<dbReference type="SUPFAM" id="SSF51126">
    <property type="entry name" value="Pectin lyase-like"/>
    <property type="match status" value="1"/>
</dbReference>
<keyword evidence="4" id="KW-0732">Signal</keyword>